<protein>
    <submittedName>
        <fullName evidence="1">Uncharacterized protein</fullName>
    </submittedName>
</protein>
<dbReference type="EMBL" id="AEUX02000008">
    <property type="protein sequence ID" value="EHI68659.1"/>
    <property type="molecule type" value="Genomic_DNA"/>
</dbReference>
<gene>
    <name evidence="1" type="ORF">STRIC_0575</name>
</gene>
<dbReference type="OrthoDB" id="2222511at2"/>
<keyword evidence="2" id="KW-1185">Reference proteome</keyword>
<comment type="caution">
    <text evidence="1">The sequence shown here is derived from an EMBL/GenBank/DDBJ whole genome shotgun (WGS) entry which is preliminary data.</text>
</comment>
<dbReference type="RefSeq" id="WP_008090666.1">
    <property type="nucleotide sequence ID" value="NZ_AEUX02000008.1"/>
</dbReference>
<proteinExistence type="predicted"/>
<reference evidence="1 2" key="1">
    <citation type="journal article" date="2014" name="Int. J. Syst. Evol. Microbiol.">
        <title>Phylogenomics and the dynamic genome evolution of the genus Streptococcus.</title>
        <authorList>
            <consortium name="The Broad Institute Genome Sequencing Platform"/>
            <person name="Richards V.P."/>
            <person name="Palmer S.R."/>
            <person name="Pavinski Bitar P.D."/>
            <person name="Qin X."/>
            <person name="Weinstock G.M."/>
            <person name="Highlander S.K."/>
            <person name="Town C.D."/>
            <person name="Burne R.A."/>
            <person name="Stanhope M.J."/>
        </authorList>
    </citation>
    <scope>NUCLEOTIDE SEQUENCE [LARGE SCALE GENOMIC DNA]</scope>
    <source>
        <strain evidence="1 2">707-05</strain>
    </source>
</reference>
<dbReference type="AlphaFoldDB" id="G5K688"/>
<evidence type="ECO:0000313" key="2">
    <source>
        <dbReference type="Proteomes" id="UP000003330"/>
    </source>
</evidence>
<evidence type="ECO:0000313" key="1">
    <source>
        <dbReference type="EMBL" id="EHI68659.1"/>
    </source>
</evidence>
<name>G5K688_9STRE</name>
<organism evidence="1 2">
    <name type="scientific">Streptococcus ictaluri 707-05</name>
    <dbReference type="NCBI Taxonomy" id="764299"/>
    <lineage>
        <taxon>Bacteria</taxon>
        <taxon>Bacillati</taxon>
        <taxon>Bacillota</taxon>
        <taxon>Bacilli</taxon>
        <taxon>Lactobacillales</taxon>
        <taxon>Streptococcaceae</taxon>
        <taxon>Streptococcus</taxon>
    </lineage>
</organism>
<sequence>MTYELCLEYGTYPLTLADAQFLDERGIPDFIKEDQVLLNKLEVMNKFFHELFLTIECQFHYVGFDFPEKRQAIKVLYDEVSQLLTEKYPQMDIHIEPFLLA</sequence>
<accession>G5K688</accession>
<dbReference type="Proteomes" id="UP000003330">
    <property type="component" value="Unassembled WGS sequence"/>
</dbReference>